<reference evidence="1" key="1">
    <citation type="submission" date="2013-07" db="EMBL/GenBank/DDBJ databases">
        <title>Sub-species coevolution in mutualistic symbiosis.</title>
        <authorList>
            <person name="Murfin K."/>
            <person name="Klassen J."/>
            <person name="Lee M."/>
            <person name="Forst S."/>
            <person name="Stock P."/>
            <person name="Goodrich-Blair H."/>
        </authorList>
    </citation>
    <scope>NUCLEOTIDE SEQUENCE [LARGE SCALE GENOMIC DNA]</scope>
    <source>
        <strain evidence="1">Kraussei Becker Underwood</strain>
    </source>
</reference>
<dbReference type="Proteomes" id="UP000028493">
    <property type="component" value="Unassembled WGS sequence"/>
</dbReference>
<comment type="caution">
    <text evidence="1">The sequence shown here is derived from an EMBL/GenBank/DDBJ whole genome shotgun (WGS) entry which is preliminary data.</text>
</comment>
<protein>
    <submittedName>
        <fullName evidence="1">Uncharacterized protein</fullName>
    </submittedName>
</protein>
<evidence type="ECO:0000313" key="2">
    <source>
        <dbReference type="Proteomes" id="UP000028493"/>
    </source>
</evidence>
<accession>A0A077PV16</accession>
<proteinExistence type="predicted"/>
<dbReference type="EMBL" id="CBSZ010000221">
    <property type="protein sequence ID" value="CDH24576.1"/>
    <property type="molecule type" value="Genomic_DNA"/>
</dbReference>
<sequence>MRKLRKLYRQKINGFTGMLLELHTLSEERFHDHELTDRIILNLVGECADA</sequence>
<dbReference type="AlphaFoldDB" id="A0A077PV16"/>
<evidence type="ECO:0000313" key="1">
    <source>
        <dbReference type="EMBL" id="CDH24576.1"/>
    </source>
</evidence>
<organism evidence="1 2">
    <name type="scientific">Xenorhabdus bovienii str. kraussei Becker Underwood</name>
    <dbReference type="NCBI Taxonomy" id="1398204"/>
    <lineage>
        <taxon>Bacteria</taxon>
        <taxon>Pseudomonadati</taxon>
        <taxon>Pseudomonadota</taxon>
        <taxon>Gammaproteobacteria</taxon>
        <taxon>Enterobacterales</taxon>
        <taxon>Morganellaceae</taxon>
        <taxon>Xenorhabdus</taxon>
    </lineage>
</organism>
<dbReference type="HOGENOM" id="CLU_2978268_0_0_6"/>
<name>A0A077PV16_XENBV</name>
<gene>
    <name evidence="1" type="ORF">XBKB1_2980001</name>
</gene>
<dbReference type="RefSeq" id="WP_155272033.1">
    <property type="nucleotide sequence ID" value="NZ_CAWLXS010000290.1"/>
</dbReference>